<protein>
    <submittedName>
        <fullName evidence="1">Uncharacterized protein</fullName>
    </submittedName>
</protein>
<gene>
    <name evidence="1" type="ORF">SDC9_178808</name>
</gene>
<dbReference type="EMBL" id="VSSQ01082821">
    <property type="protein sequence ID" value="MPN31334.1"/>
    <property type="molecule type" value="Genomic_DNA"/>
</dbReference>
<proteinExistence type="predicted"/>
<evidence type="ECO:0000313" key="1">
    <source>
        <dbReference type="EMBL" id="MPN31334.1"/>
    </source>
</evidence>
<dbReference type="AlphaFoldDB" id="A0A645H4Q9"/>
<sequence>MYVVLVELEYLFQLAYCMDPADAMLVVGEIAFQSVGHQMERIAVLAHILEQHLT</sequence>
<comment type="caution">
    <text evidence="1">The sequence shown here is derived from an EMBL/GenBank/DDBJ whole genome shotgun (WGS) entry which is preliminary data.</text>
</comment>
<organism evidence="1">
    <name type="scientific">bioreactor metagenome</name>
    <dbReference type="NCBI Taxonomy" id="1076179"/>
    <lineage>
        <taxon>unclassified sequences</taxon>
        <taxon>metagenomes</taxon>
        <taxon>ecological metagenomes</taxon>
    </lineage>
</organism>
<reference evidence="1" key="1">
    <citation type="submission" date="2019-08" db="EMBL/GenBank/DDBJ databases">
        <authorList>
            <person name="Kucharzyk K."/>
            <person name="Murdoch R.W."/>
            <person name="Higgins S."/>
            <person name="Loffler F."/>
        </authorList>
    </citation>
    <scope>NUCLEOTIDE SEQUENCE</scope>
</reference>
<name>A0A645H4Q9_9ZZZZ</name>
<accession>A0A645H4Q9</accession>